<feature type="domain" description="UspA" evidence="2">
    <location>
        <begin position="10"/>
        <end position="141"/>
    </location>
</feature>
<dbReference type="Pfam" id="PF00582">
    <property type="entry name" value="Usp"/>
    <property type="match status" value="1"/>
</dbReference>
<evidence type="ECO:0000256" key="1">
    <source>
        <dbReference type="ARBA" id="ARBA00008791"/>
    </source>
</evidence>
<dbReference type="InterPro" id="IPR006016">
    <property type="entry name" value="UspA"/>
</dbReference>
<dbReference type="Proteomes" id="UP000199707">
    <property type="component" value="Unassembled WGS sequence"/>
</dbReference>
<protein>
    <submittedName>
        <fullName evidence="3">Nucleotide-binding universal stress protein, UspA family</fullName>
    </submittedName>
</protein>
<dbReference type="AlphaFoldDB" id="A0A1G4WRA2"/>
<evidence type="ECO:0000313" key="4">
    <source>
        <dbReference type="Proteomes" id="UP000199707"/>
    </source>
</evidence>
<comment type="similarity">
    <text evidence="1">Belongs to the universal stress protein A family.</text>
</comment>
<dbReference type="RefSeq" id="WP_090361287.1">
    <property type="nucleotide sequence ID" value="NZ_FMUB01000009.1"/>
</dbReference>
<gene>
    <name evidence="3" type="ORF">SAMN02799620_04472</name>
</gene>
<dbReference type="STRING" id="1502745.SAMN02799620_04472"/>
<dbReference type="InterPro" id="IPR014729">
    <property type="entry name" value="Rossmann-like_a/b/a_fold"/>
</dbReference>
<dbReference type="InterPro" id="IPR006015">
    <property type="entry name" value="Universal_stress_UspA"/>
</dbReference>
<dbReference type="PANTHER" id="PTHR46268">
    <property type="entry name" value="STRESS RESPONSE PROTEIN NHAX"/>
    <property type="match status" value="1"/>
</dbReference>
<evidence type="ECO:0000259" key="2">
    <source>
        <dbReference type="Pfam" id="PF00582"/>
    </source>
</evidence>
<dbReference type="PRINTS" id="PR01438">
    <property type="entry name" value="UNVRSLSTRESS"/>
</dbReference>
<dbReference type="Gene3D" id="3.40.50.620">
    <property type="entry name" value="HUPs"/>
    <property type="match status" value="2"/>
</dbReference>
<dbReference type="SUPFAM" id="SSF52402">
    <property type="entry name" value="Adenine nucleotide alpha hydrolases-like"/>
    <property type="match status" value="2"/>
</dbReference>
<dbReference type="PANTHER" id="PTHR46268:SF6">
    <property type="entry name" value="UNIVERSAL STRESS PROTEIN UP12"/>
    <property type="match status" value="1"/>
</dbReference>
<proteinExistence type="inferred from homology"/>
<evidence type="ECO:0000313" key="3">
    <source>
        <dbReference type="EMBL" id="SCX27950.1"/>
    </source>
</evidence>
<organism evidence="3 4">
    <name type="scientific">Mycolicibacterium fluoranthenivorans</name>
    <dbReference type="NCBI Taxonomy" id="258505"/>
    <lineage>
        <taxon>Bacteria</taxon>
        <taxon>Bacillati</taxon>
        <taxon>Actinomycetota</taxon>
        <taxon>Actinomycetes</taxon>
        <taxon>Mycobacteriales</taxon>
        <taxon>Mycobacteriaceae</taxon>
        <taxon>Mycolicibacterium</taxon>
    </lineage>
</organism>
<name>A0A1G4WRA2_9MYCO</name>
<reference evidence="4" key="1">
    <citation type="submission" date="2016-10" db="EMBL/GenBank/DDBJ databases">
        <authorList>
            <person name="Varghese N."/>
            <person name="Submissions S."/>
        </authorList>
    </citation>
    <scope>NUCLEOTIDE SEQUENCE [LARGE SCALE GENOMIC DNA]</scope>
    <source>
        <strain evidence="4">UNC267MFSha1.1M11</strain>
    </source>
</reference>
<sequence length="273" mass="28937">MNDSRPGAAVVVGIDGSHAAVEAAVWAIDEAVARHVPLRLVHVADPESSVSQEAGEIPLGVEYGETVLRQAHTAITRSGKDVDVETAVVGGDPAQILLAESRTAELVCVGSSGIGAIAKTLLGSVAATLTENASCPVAVIRSRDDGRRSPGTAIAVAVRKSPQDEDAVVAAMQEARLRRSSLLAIGLWEEGTDLLPHEELDDLMQTWRQRYPDVRVQPVTTRSGLARFLEDEDAPVAMVVINAEDASRVADIIGPHGHPVFKHPECSVLVVRH</sequence>
<dbReference type="EMBL" id="FMUB01000009">
    <property type="protein sequence ID" value="SCX27950.1"/>
    <property type="molecule type" value="Genomic_DNA"/>
</dbReference>
<accession>A0A1G4WRA2</accession>